<dbReference type="Gene3D" id="6.10.200.10">
    <property type="entry name" value="Regulatory phage protein Cox"/>
    <property type="match status" value="1"/>
</dbReference>
<sequence>MQSAIAEEVLSDSSQSTRDAEVGEESPCLMDLINLLSAVDLQSPQGGKKTRLRIDGPIAAVAFLDKAAAYVGLTREALATALRRGEMPGHKKRKNPEDESSGGDWIFNVKAWNELADQLPELEPPEWHHWKDYWTYNRGDKKFQKVNKEDCLKVDGRRIYKPRKSRLEQAGR</sequence>
<dbReference type="EMBL" id="CP023345">
    <property type="protein sequence ID" value="ATW54408.1"/>
    <property type="molecule type" value="Genomic_DNA"/>
</dbReference>
<dbReference type="InterPro" id="IPR038147">
    <property type="entry name" value="Cox_sf"/>
</dbReference>
<dbReference type="Proteomes" id="UP000230639">
    <property type="component" value="Chromosome"/>
</dbReference>
<gene>
    <name evidence="2" type="ORF">CNQ75_07640</name>
</gene>
<evidence type="ECO:0000313" key="2">
    <source>
        <dbReference type="EMBL" id="ATW54408.1"/>
    </source>
</evidence>
<dbReference type="RefSeq" id="WP_100212373.1">
    <property type="nucleotide sequence ID" value="NZ_CP023345.1"/>
</dbReference>
<name>A0A2I5HFV8_SALDZ</name>
<reference evidence="2 3" key="1">
    <citation type="submission" date="2017-09" db="EMBL/GenBank/DDBJ databases">
        <title>Complete genome of Salmonella enterica subsp. diarizonae isolated from stool of a patient with bacterial enteropathy.</title>
        <authorList>
            <person name="Zhou J."/>
            <person name="Chen Q."/>
            <person name="Guo L."/>
            <person name="Fan J."/>
        </authorList>
    </citation>
    <scope>NUCLEOTIDE SEQUENCE [LARGE SCALE GENOMIC DNA]</scope>
    <source>
        <strain evidence="2 3">HZS154</strain>
    </source>
</reference>
<evidence type="ECO:0000313" key="3">
    <source>
        <dbReference type="Proteomes" id="UP000230639"/>
    </source>
</evidence>
<proteinExistence type="predicted"/>
<organism evidence="2 3">
    <name type="scientific">Salmonella diarizonae</name>
    <dbReference type="NCBI Taxonomy" id="59204"/>
    <lineage>
        <taxon>Bacteria</taxon>
        <taxon>Pseudomonadati</taxon>
        <taxon>Pseudomonadota</taxon>
        <taxon>Gammaproteobacteria</taxon>
        <taxon>Enterobacterales</taxon>
        <taxon>Enterobacteriaceae</taxon>
        <taxon>Salmonella</taxon>
    </lineage>
</organism>
<dbReference type="AlphaFoldDB" id="A0A2I5HFV8"/>
<evidence type="ECO:0000256" key="1">
    <source>
        <dbReference type="SAM" id="MobiDB-lite"/>
    </source>
</evidence>
<accession>A0A2I5HFV8</accession>
<protein>
    <submittedName>
        <fullName evidence="2">Transcriptional regulator</fullName>
    </submittedName>
</protein>
<feature type="region of interest" description="Disordered" evidence="1">
    <location>
        <begin position="1"/>
        <end position="23"/>
    </location>
</feature>